<feature type="region of interest" description="Disordered" evidence="1">
    <location>
        <begin position="38"/>
        <end position="118"/>
    </location>
</feature>
<keyword evidence="2" id="KW-0732">Signal</keyword>
<accession>A0A2U2DH44</accession>
<dbReference type="OrthoDB" id="7374881at2"/>
<sequence>MHTVKTVSVAGALLLFCLSSCSTTDALTPQVDIPNATTQSTPVTQAEAESLANNDSAGDTQQSFETDRRTDNNRQTGFRPQNTLQAQADALESGNQSGNVQRQETTENRTTALATPETSTGTIRFLPIIGAPVQAVTPLSRQLGAEARSHGLTIKSSSDTSSDHILKGYFSAFADDTQTTIVYVWDVLDANGSRLHRIQGQQKVEGTGAEPWAQVPASAMQSIARATIEEYLRWRDARAG</sequence>
<proteinExistence type="predicted"/>
<name>A0A2U2DH44_9HYPH</name>
<dbReference type="AlphaFoldDB" id="A0A2U2DH44"/>
<evidence type="ECO:0008006" key="5">
    <source>
        <dbReference type="Google" id="ProtNLM"/>
    </source>
</evidence>
<dbReference type="RefSeq" id="WP_109461918.1">
    <property type="nucleotide sequence ID" value="NZ_QFBC01000022.1"/>
</dbReference>
<dbReference type="Proteomes" id="UP000245252">
    <property type="component" value="Unassembled WGS sequence"/>
</dbReference>
<comment type="caution">
    <text evidence="3">The sequence shown here is derived from an EMBL/GenBank/DDBJ whole genome shotgun (WGS) entry which is preliminary data.</text>
</comment>
<feature type="compositionally biased region" description="Polar residues" evidence="1">
    <location>
        <begin position="73"/>
        <end position="86"/>
    </location>
</feature>
<feature type="signal peptide" evidence="2">
    <location>
        <begin position="1"/>
        <end position="26"/>
    </location>
</feature>
<feature type="compositionally biased region" description="Polar residues" evidence="1">
    <location>
        <begin position="51"/>
        <end position="64"/>
    </location>
</feature>
<evidence type="ECO:0000256" key="2">
    <source>
        <dbReference type="SAM" id="SignalP"/>
    </source>
</evidence>
<feature type="chain" id="PRO_5015402808" description="Lipoprotein" evidence="2">
    <location>
        <begin position="27"/>
        <end position="240"/>
    </location>
</feature>
<evidence type="ECO:0000313" key="3">
    <source>
        <dbReference type="EMBL" id="PWE52645.1"/>
    </source>
</evidence>
<keyword evidence="4" id="KW-1185">Reference proteome</keyword>
<organism evidence="3 4">
    <name type="scientific">Metarhizobium album</name>
    <dbReference type="NCBI Taxonomy" id="2182425"/>
    <lineage>
        <taxon>Bacteria</taxon>
        <taxon>Pseudomonadati</taxon>
        <taxon>Pseudomonadota</taxon>
        <taxon>Alphaproteobacteria</taxon>
        <taxon>Hyphomicrobiales</taxon>
        <taxon>Rhizobiaceae</taxon>
        <taxon>Metarhizobium</taxon>
    </lineage>
</organism>
<evidence type="ECO:0000313" key="4">
    <source>
        <dbReference type="Proteomes" id="UP000245252"/>
    </source>
</evidence>
<feature type="compositionally biased region" description="Polar residues" evidence="1">
    <location>
        <begin position="93"/>
        <end position="118"/>
    </location>
</feature>
<protein>
    <recommendedName>
        <fullName evidence="5">Lipoprotein</fullName>
    </recommendedName>
</protein>
<gene>
    <name evidence="3" type="ORF">DEM27_29945</name>
</gene>
<dbReference type="EMBL" id="QFBC01000022">
    <property type="protein sequence ID" value="PWE52645.1"/>
    <property type="molecule type" value="Genomic_DNA"/>
</dbReference>
<evidence type="ECO:0000256" key="1">
    <source>
        <dbReference type="SAM" id="MobiDB-lite"/>
    </source>
</evidence>
<reference evidence="3 4" key="1">
    <citation type="submission" date="2018-05" db="EMBL/GenBank/DDBJ databases">
        <title>The draft genome of strain NS-104.</title>
        <authorList>
            <person name="Hang P."/>
            <person name="Jiang J."/>
        </authorList>
    </citation>
    <scope>NUCLEOTIDE SEQUENCE [LARGE SCALE GENOMIC DNA]</scope>
    <source>
        <strain evidence="3 4">NS-104</strain>
    </source>
</reference>